<keyword evidence="2" id="KW-1185">Reference proteome</keyword>
<dbReference type="HOGENOM" id="CLU_3098030_0_0_0"/>
<geneLocation type="plasmid" evidence="1 2">
    <name>pDGEO02</name>
</geneLocation>
<evidence type="ECO:0000313" key="2">
    <source>
        <dbReference type="Proteomes" id="UP000002431"/>
    </source>
</evidence>
<dbReference type="EMBL" id="CP000856">
    <property type="protein sequence ID" value="ABW35032.1"/>
    <property type="molecule type" value="Genomic_DNA"/>
</dbReference>
<proteinExistence type="predicted"/>
<dbReference type="Proteomes" id="UP000002431">
    <property type="component" value="Plasmid pDGEO02"/>
</dbReference>
<protein>
    <submittedName>
        <fullName evidence="1">IS1 related protein</fullName>
    </submittedName>
</protein>
<dbReference type="KEGG" id="dge:Dgeo_2990"/>
<gene>
    <name evidence="1" type="ORF">Dgeo_2990</name>
</gene>
<reference evidence="1" key="1">
    <citation type="submission" date="2007-10" db="EMBL/GenBank/DDBJ databases">
        <title>Complete sequence of Plasmid2 pDGEO02 of Deinococcus geothermalis DSM 11300.</title>
        <authorList>
            <consortium name="US DOE Joint Genome Institute"/>
            <person name="Copeland A."/>
            <person name="Lucas S."/>
            <person name="Lapidus A."/>
            <person name="Barry K."/>
            <person name="Detter J.C."/>
            <person name="Glavina del Rio T."/>
            <person name="Hammon N."/>
            <person name="Israni S."/>
            <person name="Dalin E."/>
            <person name="Tice H."/>
            <person name="Pitluck S."/>
            <person name="Brettin T."/>
            <person name="Bruce D."/>
            <person name="Han C."/>
            <person name="Tapia R."/>
            <person name="Saunders E."/>
            <person name="Gilna P."/>
            <person name="Schmutz J."/>
            <person name="Larimer F."/>
            <person name="Land M."/>
            <person name="Hauser L."/>
            <person name="Kyrpides N."/>
            <person name="Kim E."/>
            <person name="Daly M.J."/>
            <person name="Fredrickson J.K."/>
            <person name="Makarova K.S."/>
            <person name="Gaidamakova E.K."/>
            <person name="Zhai M."/>
            <person name="Richardson P."/>
        </authorList>
    </citation>
    <scope>NUCLEOTIDE SEQUENCE [LARGE SCALE GENOMIC DNA]</scope>
    <source>
        <strain evidence="1">DSM 11300</strain>
        <plasmid evidence="1">pDGEO02</plasmid>
    </source>
</reference>
<evidence type="ECO:0000313" key="1">
    <source>
        <dbReference type="EMBL" id="ABW35032.1"/>
    </source>
</evidence>
<name>A8ZRC3_DEIGD</name>
<keyword evidence="1" id="KW-0614">Plasmid</keyword>
<organism evidence="1 2">
    <name type="scientific">Deinococcus geothermalis (strain DSM 11300 / CIP 105573 / AG-3a)</name>
    <dbReference type="NCBI Taxonomy" id="319795"/>
    <lineage>
        <taxon>Bacteria</taxon>
        <taxon>Thermotogati</taxon>
        <taxon>Deinococcota</taxon>
        <taxon>Deinococci</taxon>
        <taxon>Deinococcales</taxon>
        <taxon>Deinococcaceae</taxon>
        <taxon>Deinococcus</taxon>
    </lineage>
</organism>
<accession>A8ZRC3</accession>
<dbReference type="AlphaFoldDB" id="A8ZRC3"/>
<sequence length="51" mass="5979">MIQDARVAHPEVSVRRLCELHDISRSWFYEQQGREEQDADQALCQAQYLTG</sequence>